<dbReference type="PANTHER" id="PTHR10353">
    <property type="entry name" value="GLYCOSYL HYDROLASE"/>
    <property type="match status" value="1"/>
</dbReference>
<feature type="compositionally biased region" description="Polar residues" evidence="1">
    <location>
        <begin position="154"/>
        <end position="163"/>
    </location>
</feature>
<feature type="compositionally biased region" description="Low complexity" evidence="1">
    <location>
        <begin position="838"/>
        <end position="861"/>
    </location>
</feature>
<dbReference type="Pfam" id="PF00232">
    <property type="entry name" value="Glyco_hydro_1"/>
    <property type="match status" value="1"/>
</dbReference>
<protein>
    <submittedName>
        <fullName evidence="2">Uncharacterized protein</fullName>
    </submittedName>
</protein>
<evidence type="ECO:0000313" key="2">
    <source>
        <dbReference type="EMBL" id="CAE8681555.1"/>
    </source>
</evidence>
<feature type="region of interest" description="Disordered" evidence="1">
    <location>
        <begin position="85"/>
        <end position="123"/>
    </location>
</feature>
<feature type="compositionally biased region" description="Gly residues" evidence="1">
    <location>
        <begin position="1571"/>
        <end position="1580"/>
    </location>
</feature>
<feature type="region of interest" description="Disordered" evidence="1">
    <location>
        <begin position="154"/>
        <end position="188"/>
    </location>
</feature>
<feature type="region of interest" description="Disordered" evidence="1">
    <location>
        <begin position="1567"/>
        <end position="1597"/>
    </location>
</feature>
<dbReference type="GO" id="GO:0005975">
    <property type="term" value="P:carbohydrate metabolic process"/>
    <property type="evidence" value="ECO:0007669"/>
    <property type="project" value="InterPro"/>
</dbReference>
<proteinExistence type="predicted"/>
<dbReference type="PROSITE" id="PS00653">
    <property type="entry name" value="GLYCOSYL_HYDROL_F1_2"/>
    <property type="match status" value="1"/>
</dbReference>
<accession>A0A813JNU0</accession>
<evidence type="ECO:0000313" key="3">
    <source>
        <dbReference type="Proteomes" id="UP000626109"/>
    </source>
</evidence>
<dbReference type="SUPFAM" id="SSF48371">
    <property type="entry name" value="ARM repeat"/>
    <property type="match status" value="1"/>
</dbReference>
<sequence length="2254" mass="237056">MDFDFDEDYRSCGPFSGQPTPSSASSPAEESDARSHIYDASPGLGPSDPLIALPPLPPLLNSRANEANGGHGQDMFFSRLCAASDVATPPQRRPQSDQTVRLPCAPPLPGSGASTAEDVSAPPHLPLTVQVGQATGQPLESFGAGIAEAFEQPAVTSSPTHPLNGSGPRVAAASPGCPPERLPLPQPPNEDAFVAARPSVRRQEYQRLQVWLAAGGSAQQFTLFFREMLMDADGPAFIEACNAVAAHYSHVAAVAAKPAGHSASSASFAWLPALAERLLQAGPSERSAAAALALAAAAAAASPASGAAPAASPRAEAEAEAEVAPPLALVGFWAELAALLNTFGSVTSAAGALQLLGACVEHRVVKEPELRAISRAVAGAAPGLLAGSDGVTNRLPLASFVFALGPSLRSECFDASLLRFLEGLAETGVPIPGPLAAPNTGAFNGSPGSAAGNPPASPQYLLAAAQSPQTAMTSPLVSDPLRLLAESSTKTWRQRLACLDGILGPDGGFHGLPVLWPQLVLQAEDDHPAVAAAALRAITRLAPSFGEGADGRSGQLGDHLAARLAAAIRARLREGRARDVEAAFACVSAFARSPIVLGGPGPLSSFLTQALGCPKERARAAVAEILAAGTHGKGALVEVQDAGNAVDLQATTPLKGASDKDALTKGTPLQKQLTPILETLLLEACPPRRLASKRASPGHSPCTPTPSPGPARFKGLGVAISPPPIRGFAASSVSPVERATPSAILPLPPFSPDDDSPEPSPQPFYQNWQGQAASPAPLSGTSPWSGSTFSPQPGPQEQAMLWTFAVRPPAEETTAKPSRYASLAGTPPPPSRSPPADSPVRLTSHQMDQLSQLHQLQQPLPRSACTPPRRGPSRSTGLFGGPLSSTPEARQADDAEHARYQTAPQYDLGAIAEAWKACGQPASAGSSFAGPQLQAESKLLGFSSSHSSHMMRSYAAANSASTLAFGNAAAAAFQTVGLPGTVESVLFEETQVVSVVSEAARLEKQLGDGLQELLAGRSATKWHAALQALALWDGADSTEQAVGCQAEDPSPHRKALVQVLLSAGARLPPAAQPELWRALMELSQASWLPETALLELAVRHCLAFTEPQVVAAFLVAQVAEGRISAAGALEFCFGRLPPNPRGPKGLGGGGGGGGGRLARLILCMVKGCLAFETPLLADLVLPSLPAVSEWACTGQLAPSTAPPLRTALELLLQHLAPESIPERCWCQLLKFLGPGHQRPILEATAPAAKARGAPSTRPNVAVSDSAKMFQPMGQGLHNSRAQTDASSMDTAVDSGDDDDGSFAASAAGAGGMLEAPPGAAHGSYISDVSFPLGGADPGVNDLGELASTFGRLHKITLALSRQDGGDEVLEPLQTATQLLSRTQIFAPLRAFLRRLLARQRVREFKAVAAKENFPPPPAGAQKFATSSSSSGGGNASCFLSDDYASVRELSADEGLAGAFPHSLLAHLKRLLRAPAAAATHRAAAECLGAVAQACGSLLLRVLLGHFAAALLRQAATRGPAQAAARSTLAQLVALEDTAVAVSSSFLRPRSDLRVVWRALVQSVSLASGGNSRPGGSGGFCGMSVSPPSGPLGSGSGSDQASGLLVEALRWLAEDALGLMQDLTAVEAKDALAVVAPALQDRSPALRSAACRSLWALAAARGGAQQLQEDLLAQALPAAARASALSALEGGPFKPVKSKFCVQVQSFEIGASKFEIGVLSGPGTECSQSLMSLRAVSLWWLYQQVGKGGLANMAIEVHVTLIRCGSSSDPCQAAEVSSLTAWAVPQETPEDRIVKAFRGQSDFLWGSATASYQVEGSWDRDGRQESIWDVFSHTPGNTHENQTGDVADDFYNLYPADVSRVASYGFNAFRMSISWSRILPLGPDGVRRPNIEGVNFYKRVIHLLLDNKVTPFVTIFHWDLPADLDWLSESVVPAFADYAEFLFETFPEVKHWLTFNEPSSFCANGYGSGTHAPGVKSKYKQYRCGHHVLKAHAQAVAIYRAKYQQVAHGKIGITLNYDFGFPWNGSSDQDAAQLHHDFNVGWWADPIYLTGDYPASMKDRLGSNLPKFTEAEIAMLKGSSDFYGMNTYSAMYVKADVSSEKGFTELRVGVDGKEIGKRAASPWLYVVPTCIRAYLEYVHFRYQPQSIYVTENGCDVPGENEMPLEQALNDTFRVDFYRAYLDNVAAAVLNSGVPVKGYFAWSLLDNYEWADGYQLRFGLTYVNYTTQERYPKLSAKWFKLLLNQMVRQSQLEIAI</sequence>
<feature type="compositionally biased region" description="Pro residues" evidence="1">
    <location>
        <begin position="176"/>
        <end position="188"/>
    </location>
</feature>
<gene>
    <name evidence="2" type="ORF">PGLA2088_LOCUS22484</name>
</gene>
<dbReference type="Gene3D" id="3.20.20.80">
    <property type="entry name" value="Glycosidases"/>
    <property type="match status" value="1"/>
</dbReference>
<evidence type="ECO:0000256" key="1">
    <source>
        <dbReference type="SAM" id="MobiDB-lite"/>
    </source>
</evidence>
<dbReference type="Gene3D" id="1.25.10.10">
    <property type="entry name" value="Leucine-rich Repeat Variant"/>
    <property type="match status" value="2"/>
</dbReference>
<organism evidence="2 3">
    <name type="scientific">Polarella glacialis</name>
    <name type="common">Dinoflagellate</name>
    <dbReference type="NCBI Taxonomy" id="89957"/>
    <lineage>
        <taxon>Eukaryota</taxon>
        <taxon>Sar</taxon>
        <taxon>Alveolata</taxon>
        <taxon>Dinophyceae</taxon>
        <taxon>Suessiales</taxon>
        <taxon>Suessiaceae</taxon>
        <taxon>Polarella</taxon>
    </lineage>
</organism>
<feature type="compositionally biased region" description="Polar residues" evidence="1">
    <location>
        <begin position="779"/>
        <end position="791"/>
    </location>
</feature>
<name>A0A813JNU0_POLGL</name>
<feature type="region of interest" description="Disordered" evidence="1">
    <location>
        <begin position="743"/>
        <end position="795"/>
    </location>
</feature>
<comment type="caution">
    <text evidence="2">The sequence shown here is derived from an EMBL/GenBank/DDBJ whole genome shotgun (WGS) entry which is preliminary data.</text>
</comment>
<dbReference type="InterPro" id="IPR017853">
    <property type="entry name" value="GH"/>
</dbReference>
<reference evidence="2" key="1">
    <citation type="submission" date="2021-02" db="EMBL/GenBank/DDBJ databases">
        <authorList>
            <person name="Dougan E. K."/>
            <person name="Rhodes N."/>
            <person name="Thang M."/>
            <person name="Chan C."/>
        </authorList>
    </citation>
    <scope>NUCLEOTIDE SEQUENCE</scope>
</reference>
<dbReference type="PANTHER" id="PTHR10353:SF53">
    <property type="entry name" value="BETA-1,4-GLUCOSIDASE (EUROFUNG)"/>
    <property type="match status" value="1"/>
</dbReference>
<feature type="compositionally biased region" description="Pro residues" evidence="1">
    <location>
        <begin position="826"/>
        <end position="837"/>
    </location>
</feature>
<dbReference type="InterPro" id="IPR001360">
    <property type="entry name" value="Glyco_hydro_1"/>
</dbReference>
<dbReference type="Proteomes" id="UP000626109">
    <property type="component" value="Unassembled WGS sequence"/>
</dbReference>
<dbReference type="SUPFAM" id="SSF51445">
    <property type="entry name" value="(Trans)glycosidases"/>
    <property type="match status" value="1"/>
</dbReference>
<dbReference type="FunFam" id="3.20.20.80:FF:000041">
    <property type="entry name" value="Beta-glucosidase 7"/>
    <property type="match status" value="1"/>
</dbReference>
<feature type="compositionally biased region" description="Polar residues" evidence="1">
    <location>
        <begin position="1276"/>
        <end position="1289"/>
    </location>
</feature>
<feature type="region of interest" description="Disordered" evidence="1">
    <location>
        <begin position="809"/>
        <end position="895"/>
    </location>
</feature>
<feature type="region of interest" description="Disordered" evidence="1">
    <location>
        <begin position="690"/>
        <end position="718"/>
    </location>
</feature>
<dbReference type="GO" id="GO:0008422">
    <property type="term" value="F:beta-glucosidase activity"/>
    <property type="evidence" value="ECO:0007669"/>
    <property type="project" value="TreeGrafter"/>
</dbReference>
<dbReference type="InterPro" id="IPR011989">
    <property type="entry name" value="ARM-like"/>
</dbReference>
<dbReference type="InterPro" id="IPR033132">
    <property type="entry name" value="GH_1_N_CS"/>
</dbReference>
<dbReference type="InterPro" id="IPR016024">
    <property type="entry name" value="ARM-type_fold"/>
</dbReference>
<dbReference type="EMBL" id="CAJNNW010025970">
    <property type="protein sequence ID" value="CAE8681555.1"/>
    <property type="molecule type" value="Genomic_DNA"/>
</dbReference>
<dbReference type="PRINTS" id="PR00131">
    <property type="entry name" value="GLHYDRLASE1"/>
</dbReference>
<feature type="region of interest" description="Disordered" evidence="1">
    <location>
        <begin position="1"/>
        <end position="73"/>
    </location>
</feature>
<feature type="region of interest" description="Disordered" evidence="1">
    <location>
        <begin position="1273"/>
        <end position="1305"/>
    </location>
</feature>